<gene>
    <name evidence="11" type="ORF">ACFR9S_00620</name>
</gene>
<evidence type="ECO:0000256" key="7">
    <source>
        <dbReference type="ARBA" id="ARBA00022842"/>
    </source>
</evidence>
<keyword evidence="7" id="KW-0460">Magnesium</keyword>
<dbReference type="HAMAP" id="MF_00420">
    <property type="entry name" value="PurL_2"/>
    <property type="match status" value="1"/>
</dbReference>
<dbReference type="GO" id="GO:0016874">
    <property type="term" value="F:ligase activity"/>
    <property type="evidence" value="ECO:0007669"/>
    <property type="project" value="UniProtKB-KW"/>
</dbReference>
<organism evidence="11 12">
    <name type="scientific">Halolamina salina</name>
    <dbReference type="NCBI Taxonomy" id="1220023"/>
    <lineage>
        <taxon>Archaea</taxon>
        <taxon>Methanobacteriati</taxon>
        <taxon>Methanobacteriota</taxon>
        <taxon>Stenosarchaea group</taxon>
        <taxon>Halobacteria</taxon>
        <taxon>Halobacteriales</taxon>
        <taxon>Haloferacaceae</taxon>
    </lineage>
</organism>
<accession>A0ABD6B1U8</accession>
<dbReference type="Pfam" id="PF18072">
    <property type="entry name" value="FGAR-AT_linker"/>
    <property type="match status" value="1"/>
</dbReference>
<dbReference type="Gene3D" id="3.30.1330.10">
    <property type="entry name" value="PurM-like, N-terminal domain"/>
    <property type="match status" value="1"/>
</dbReference>
<dbReference type="GO" id="GO:0046872">
    <property type="term" value="F:metal ion binding"/>
    <property type="evidence" value="ECO:0007669"/>
    <property type="project" value="UniProtKB-KW"/>
</dbReference>
<dbReference type="Proteomes" id="UP001597111">
    <property type="component" value="Unassembled WGS sequence"/>
</dbReference>
<sequence length="337" mass="35574">MPLADADHDLVVDELGREPTRAEEHLFENLWSEHCAYRSSRMLLSAFDSEGEHVEIGPGDDAAVVRVPGTDTLLTFGIESHNHPSYVDPYDGAATGIGGIVRDTLSMGAYPIALADSLYFGPFDREHSRYLLDGVVEGIADYGNAIGVPTVAGSVAFEDGHVGNPLVNVACVGKTTPDRLVTAEAQEAGNRLVLLGNATGRDGLGGASFASEDLDEDAETEDRPAVQVGDPYSEKLLIECNEALVDEGLIESARDLGAAGLGGASSELVAKGGFGADIDLGAIHTREPGMNATEILLAESQERMCYEVAPENVERVKAIAERFDLGCSDIGEITEGN</sequence>
<name>A0ABD6B1U8_9EURY</name>
<dbReference type="InterPro" id="IPR010074">
    <property type="entry name" value="PRibForGlyAmidine_synth_PurL"/>
</dbReference>
<keyword evidence="5" id="KW-0658">Purine biosynthesis</keyword>
<protein>
    <submittedName>
        <fullName evidence="11">AIR synthase-related protein</fullName>
    </submittedName>
</protein>
<proteinExistence type="inferred from homology"/>
<dbReference type="GO" id="GO:0005524">
    <property type="term" value="F:ATP binding"/>
    <property type="evidence" value="ECO:0007669"/>
    <property type="project" value="UniProtKB-KW"/>
</dbReference>
<evidence type="ECO:0000259" key="8">
    <source>
        <dbReference type="Pfam" id="PF00586"/>
    </source>
</evidence>
<feature type="domain" description="PurM-like C-terminal" evidence="9">
    <location>
        <begin position="187"/>
        <end position="336"/>
    </location>
</feature>
<dbReference type="Pfam" id="PF00586">
    <property type="entry name" value="AIRS"/>
    <property type="match status" value="1"/>
</dbReference>
<evidence type="ECO:0000256" key="5">
    <source>
        <dbReference type="ARBA" id="ARBA00022755"/>
    </source>
</evidence>
<reference evidence="11 12" key="1">
    <citation type="journal article" date="2019" name="Int. J. Syst. Evol. Microbiol.">
        <title>The Global Catalogue of Microorganisms (GCM) 10K type strain sequencing project: providing services to taxonomists for standard genome sequencing and annotation.</title>
        <authorList>
            <consortium name="The Broad Institute Genomics Platform"/>
            <consortium name="The Broad Institute Genome Sequencing Center for Infectious Disease"/>
            <person name="Wu L."/>
            <person name="Ma J."/>
        </authorList>
    </citation>
    <scope>NUCLEOTIDE SEQUENCE [LARGE SCALE GENOMIC DNA]</scope>
    <source>
        <strain evidence="11 12">CGMCC 1.12285</strain>
    </source>
</reference>
<dbReference type="RefSeq" id="WP_379817737.1">
    <property type="nucleotide sequence ID" value="NZ_JBHUDH010000004.1"/>
</dbReference>
<feature type="domain" description="PurM-like N-terminal" evidence="8">
    <location>
        <begin position="59"/>
        <end position="174"/>
    </location>
</feature>
<feature type="non-terminal residue" evidence="11">
    <location>
        <position position="337"/>
    </location>
</feature>
<comment type="caution">
    <text evidence="11">The sequence shown here is derived from an EMBL/GenBank/DDBJ whole genome shotgun (WGS) entry which is preliminary data.</text>
</comment>
<keyword evidence="4" id="KW-0547">Nucleotide-binding</keyword>
<dbReference type="Gene3D" id="3.90.650.10">
    <property type="entry name" value="PurM-like C-terminal domain"/>
    <property type="match status" value="1"/>
</dbReference>
<evidence type="ECO:0000313" key="12">
    <source>
        <dbReference type="Proteomes" id="UP001597111"/>
    </source>
</evidence>
<evidence type="ECO:0000259" key="10">
    <source>
        <dbReference type="Pfam" id="PF18072"/>
    </source>
</evidence>
<dbReference type="EMBL" id="JBHUDH010000004">
    <property type="protein sequence ID" value="MFD1524803.1"/>
    <property type="molecule type" value="Genomic_DNA"/>
</dbReference>
<dbReference type="PANTHER" id="PTHR43555:SF1">
    <property type="entry name" value="PHOSPHORIBOSYLFORMYLGLYCINAMIDINE SYNTHASE SUBUNIT PURL"/>
    <property type="match status" value="1"/>
</dbReference>
<dbReference type="InterPro" id="IPR010918">
    <property type="entry name" value="PurM-like_C_dom"/>
</dbReference>
<evidence type="ECO:0000256" key="3">
    <source>
        <dbReference type="ARBA" id="ARBA00022723"/>
    </source>
</evidence>
<keyword evidence="1" id="KW-0963">Cytoplasm</keyword>
<evidence type="ECO:0000256" key="2">
    <source>
        <dbReference type="ARBA" id="ARBA00022598"/>
    </source>
</evidence>
<evidence type="ECO:0000256" key="6">
    <source>
        <dbReference type="ARBA" id="ARBA00022840"/>
    </source>
</evidence>
<dbReference type="AlphaFoldDB" id="A0ABD6B1U8"/>
<dbReference type="GO" id="GO:0006164">
    <property type="term" value="P:purine nucleotide biosynthetic process"/>
    <property type="evidence" value="ECO:0007669"/>
    <property type="project" value="UniProtKB-KW"/>
</dbReference>
<dbReference type="InterPro" id="IPR016188">
    <property type="entry name" value="PurM-like_N"/>
</dbReference>
<dbReference type="InterPro" id="IPR036676">
    <property type="entry name" value="PurM-like_C_sf"/>
</dbReference>
<dbReference type="CDD" id="cd02203">
    <property type="entry name" value="PurL_repeat1"/>
    <property type="match status" value="1"/>
</dbReference>
<dbReference type="InterPro" id="IPR036921">
    <property type="entry name" value="PurM-like_N_sf"/>
</dbReference>
<keyword evidence="12" id="KW-1185">Reference proteome</keyword>
<dbReference type="InterPro" id="IPR041609">
    <property type="entry name" value="PurL_linker"/>
</dbReference>
<evidence type="ECO:0000259" key="9">
    <source>
        <dbReference type="Pfam" id="PF02769"/>
    </source>
</evidence>
<dbReference type="SUPFAM" id="SSF56042">
    <property type="entry name" value="PurM C-terminal domain-like"/>
    <property type="match status" value="1"/>
</dbReference>
<keyword evidence="3" id="KW-0479">Metal-binding</keyword>
<keyword evidence="2" id="KW-0436">Ligase</keyword>
<evidence type="ECO:0000256" key="4">
    <source>
        <dbReference type="ARBA" id="ARBA00022741"/>
    </source>
</evidence>
<evidence type="ECO:0000256" key="1">
    <source>
        <dbReference type="ARBA" id="ARBA00022490"/>
    </source>
</evidence>
<dbReference type="Pfam" id="PF02769">
    <property type="entry name" value="AIRS_C"/>
    <property type="match status" value="1"/>
</dbReference>
<keyword evidence="6" id="KW-0067">ATP-binding</keyword>
<feature type="domain" description="Phosphoribosylformylglycinamidine synthase linker" evidence="10">
    <location>
        <begin position="3"/>
        <end position="37"/>
    </location>
</feature>
<evidence type="ECO:0000313" key="11">
    <source>
        <dbReference type="EMBL" id="MFD1524803.1"/>
    </source>
</evidence>
<dbReference type="PANTHER" id="PTHR43555">
    <property type="entry name" value="PHOSPHORIBOSYLFORMYLGLYCINAMIDINE SYNTHASE SUBUNIT PURL"/>
    <property type="match status" value="1"/>
</dbReference>
<dbReference type="SUPFAM" id="SSF55326">
    <property type="entry name" value="PurM N-terminal domain-like"/>
    <property type="match status" value="1"/>
</dbReference>